<proteinExistence type="inferred from homology"/>
<dbReference type="Gene3D" id="3.30.365.10">
    <property type="entry name" value="Aldehyde oxidase/xanthine dehydrogenase, molybdopterin binding domain"/>
    <property type="match status" value="4"/>
</dbReference>
<comment type="cofactor">
    <cofactor evidence="15">
        <name>FAD</name>
        <dbReference type="ChEBI" id="CHEBI:57692"/>
    </cofactor>
</comment>
<dbReference type="EMBL" id="QDEB01075440">
    <property type="protein sequence ID" value="RZC34943.1"/>
    <property type="molecule type" value="Genomic_DNA"/>
</dbReference>
<dbReference type="InterPro" id="IPR016208">
    <property type="entry name" value="Ald_Oxase/xanthine_DH-like"/>
</dbReference>
<evidence type="ECO:0000256" key="13">
    <source>
        <dbReference type="ARBA" id="ARBA00072265"/>
    </source>
</evidence>
<dbReference type="SUPFAM" id="SSF55447">
    <property type="entry name" value="CO dehydrogenase flavoprotein C-terminal domain-like"/>
    <property type="match status" value="1"/>
</dbReference>
<dbReference type="SMART" id="SM01092">
    <property type="entry name" value="CO_deh_flav_C"/>
    <property type="match status" value="1"/>
</dbReference>
<dbReference type="Gene3D" id="1.10.150.120">
    <property type="entry name" value="[2Fe-2S]-binding domain"/>
    <property type="match status" value="1"/>
</dbReference>
<dbReference type="InterPro" id="IPR016166">
    <property type="entry name" value="FAD-bd_PCMH"/>
</dbReference>
<dbReference type="Pfam" id="PF20256">
    <property type="entry name" value="MoCoBD_2"/>
    <property type="match status" value="1"/>
</dbReference>
<evidence type="ECO:0000256" key="9">
    <source>
        <dbReference type="ARBA" id="ARBA00023014"/>
    </source>
</evidence>
<keyword evidence="15" id="KW-0285">Flavoprotein</keyword>
<evidence type="ECO:0000256" key="7">
    <source>
        <dbReference type="ARBA" id="ARBA00023002"/>
    </source>
</evidence>
<keyword evidence="10" id="KW-0576">Peroxisome</keyword>
<keyword evidence="4 16" id="KW-0500">Molybdenum</keyword>
<keyword evidence="19" id="KW-1185">Reference proteome</keyword>
<dbReference type="Gene3D" id="3.90.1170.50">
    <property type="entry name" value="Aldehyde oxidase/xanthine dehydrogenase, a/b hammerhead"/>
    <property type="match status" value="1"/>
</dbReference>
<comment type="cofactor">
    <cofactor evidence="16">
        <name>[2Fe-2S] cluster</name>
        <dbReference type="ChEBI" id="CHEBI:190135"/>
    </cofactor>
    <text evidence="16">Binds 2 [2Fe-2S] clusters.</text>
</comment>
<evidence type="ECO:0000256" key="8">
    <source>
        <dbReference type="ARBA" id="ARBA00023004"/>
    </source>
</evidence>
<dbReference type="Gene3D" id="3.30.465.10">
    <property type="match status" value="1"/>
</dbReference>
<dbReference type="FunFam" id="3.30.390.50:FF:000003">
    <property type="entry name" value="Aldehyde oxidase1"/>
    <property type="match status" value="1"/>
</dbReference>
<evidence type="ECO:0000256" key="4">
    <source>
        <dbReference type="ARBA" id="ARBA00022505"/>
    </source>
</evidence>
<keyword evidence="6 16" id="KW-0479">Metal-binding</keyword>
<dbReference type="InterPro" id="IPR046867">
    <property type="entry name" value="AldOxase/xan_DH_MoCoBD2"/>
</dbReference>
<feature type="active site" description="Proton acceptor" evidence="14">
    <location>
        <position position="1134"/>
    </location>
</feature>
<dbReference type="InterPro" id="IPR036683">
    <property type="entry name" value="CO_DH_flav_C_dom_sf"/>
</dbReference>
<evidence type="ECO:0000256" key="12">
    <source>
        <dbReference type="ARBA" id="ARBA00052415"/>
    </source>
</evidence>
<evidence type="ECO:0000256" key="1">
    <source>
        <dbReference type="ARBA" id="ARBA00004275"/>
    </source>
</evidence>
<feature type="binding site" evidence="16">
    <location>
        <position position="85"/>
    </location>
    <ligand>
        <name>[2Fe-2S] cluster</name>
        <dbReference type="ChEBI" id="CHEBI:190135"/>
        <label>2</label>
    </ligand>
</feature>
<feature type="binding site" evidence="16">
    <location>
        <position position="83"/>
    </location>
    <ligand>
        <name>[2Fe-2S] cluster</name>
        <dbReference type="ChEBI" id="CHEBI:190135"/>
        <label>2</label>
    </ligand>
</feature>
<comment type="catalytic activity">
    <reaction evidence="12">
        <text>indole-3-acetaldehyde + O2 + H2O = (indol-3-yl)acetate + H2O2 + H(+)</text>
        <dbReference type="Rhea" id="RHEA:16277"/>
        <dbReference type="ChEBI" id="CHEBI:15377"/>
        <dbReference type="ChEBI" id="CHEBI:15378"/>
        <dbReference type="ChEBI" id="CHEBI:15379"/>
        <dbReference type="ChEBI" id="CHEBI:16240"/>
        <dbReference type="ChEBI" id="CHEBI:18086"/>
        <dbReference type="ChEBI" id="CHEBI:30854"/>
        <dbReference type="EC" id="1.2.3.7"/>
    </reaction>
</comment>
<dbReference type="GO" id="GO:0071949">
    <property type="term" value="F:FAD binding"/>
    <property type="evidence" value="ECO:0007669"/>
    <property type="project" value="InterPro"/>
</dbReference>
<comment type="cofactor">
    <cofactor evidence="16">
        <name>Mo-molybdopterin</name>
        <dbReference type="ChEBI" id="CHEBI:71302"/>
    </cofactor>
    <text evidence="16">Binds 1 Mo-molybdopterin (Mo-MPT) cofactor per subunit.</text>
</comment>
<dbReference type="GO" id="GO:0051537">
    <property type="term" value="F:2 iron, 2 sulfur cluster binding"/>
    <property type="evidence" value="ECO:0007669"/>
    <property type="project" value="UniProtKB-KW"/>
</dbReference>
<feature type="binding site" evidence="16">
    <location>
        <position position="695"/>
    </location>
    <ligand>
        <name>Mo-molybdopterin</name>
        <dbReference type="ChEBI" id="CHEBI:71302"/>
    </ligand>
    <ligandPart>
        <name>Mo</name>
        <dbReference type="ChEBI" id="CHEBI:28685"/>
    </ligandPart>
</feature>
<dbReference type="GO" id="GO:0005777">
    <property type="term" value="C:peroxisome"/>
    <property type="evidence" value="ECO:0007669"/>
    <property type="project" value="UniProtKB-SubCell"/>
</dbReference>
<dbReference type="InterPro" id="IPR036884">
    <property type="entry name" value="2Fe-2S-bd_dom_sf"/>
</dbReference>
<dbReference type="Pfam" id="PF01315">
    <property type="entry name" value="Ald_Xan_dh_C"/>
    <property type="match status" value="1"/>
</dbReference>
<dbReference type="Pfam" id="PF00941">
    <property type="entry name" value="FAD_binding_5"/>
    <property type="match status" value="1"/>
</dbReference>
<dbReference type="PANTHER" id="PTHR11908:SF132">
    <property type="entry name" value="ALDEHYDE OXIDASE 1-RELATED"/>
    <property type="match status" value="1"/>
</dbReference>
<dbReference type="Pfam" id="PF01799">
    <property type="entry name" value="Fer2_2"/>
    <property type="match status" value="1"/>
</dbReference>
<feature type="binding site" evidence="16">
    <location>
        <position position="52"/>
    </location>
    <ligand>
        <name>[2Fe-2S] cluster</name>
        <dbReference type="ChEBI" id="CHEBI:190135"/>
        <label>2</label>
    </ligand>
</feature>
<evidence type="ECO:0000256" key="16">
    <source>
        <dbReference type="PIRSR" id="PIRSR000127-3"/>
    </source>
</evidence>
<dbReference type="InterPro" id="IPR002346">
    <property type="entry name" value="Mopterin_DH_FAD-bd"/>
</dbReference>
<evidence type="ECO:0000313" key="18">
    <source>
        <dbReference type="EMBL" id="RZC34943.1"/>
    </source>
</evidence>
<dbReference type="InterPro" id="IPR000674">
    <property type="entry name" value="Ald_Oxase/Xan_DH_a/b"/>
</dbReference>
<feature type="binding site" evidence="16">
    <location>
        <position position="961"/>
    </location>
    <ligand>
        <name>Mo-molybdopterin</name>
        <dbReference type="ChEBI" id="CHEBI:71302"/>
    </ligand>
    <ligandPart>
        <name>Mo</name>
        <dbReference type="ChEBI" id="CHEBI:28685"/>
    </ligandPart>
</feature>
<comment type="cofactor">
    <cofactor evidence="11">
        <name>[2Fe-2S] cluster</name>
        <dbReference type="ChEBI" id="CHEBI:190135"/>
    </cofactor>
</comment>
<dbReference type="InterPro" id="IPR008274">
    <property type="entry name" value="AldOxase/xan_DH_MoCoBD1"/>
</dbReference>
<feature type="binding site" evidence="15">
    <location>
        <position position="327"/>
    </location>
    <ligand>
        <name>FAD</name>
        <dbReference type="ChEBI" id="CHEBI:57692"/>
    </ligand>
</feature>
<dbReference type="FunFam" id="3.30.365.10:FF:000001">
    <property type="entry name" value="Xanthine dehydrogenase oxidase"/>
    <property type="match status" value="1"/>
</dbReference>
<dbReference type="Pfam" id="PF02738">
    <property type="entry name" value="MoCoBD_1"/>
    <property type="match status" value="1"/>
</dbReference>
<feature type="binding site" evidence="16">
    <location>
        <position position="9"/>
    </location>
    <ligand>
        <name>[2Fe-2S] cluster</name>
        <dbReference type="ChEBI" id="CHEBI:190135"/>
        <label>1</label>
    </ligand>
</feature>
<dbReference type="PIRSF" id="PIRSF000127">
    <property type="entry name" value="Xanthine_DH"/>
    <property type="match status" value="1"/>
</dbReference>
<dbReference type="Gene3D" id="3.30.43.10">
    <property type="entry name" value="Uridine Diphospho-n-acetylenolpyruvylglucosamine Reductase, domain 2"/>
    <property type="match status" value="1"/>
</dbReference>
<dbReference type="Gene3D" id="3.30.390.50">
    <property type="entry name" value="CO dehydrogenase flavoprotein, C-terminal domain"/>
    <property type="match status" value="1"/>
</dbReference>
<comment type="subcellular location">
    <subcellularLocation>
        <location evidence="1">Peroxisome</location>
    </subcellularLocation>
</comment>
<organism evidence="18 19">
    <name type="scientific">Asbolus verrucosus</name>
    <name type="common">Desert ironclad beetle</name>
    <dbReference type="NCBI Taxonomy" id="1661398"/>
    <lineage>
        <taxon>Eukaryota</taxon>
        <taxon>Metazoa</taxon>
        <taxon>Ecdysozoa</taxon>
        <taxon>Arthropoda</taxon>
        <taxon>Hexapoda</taxon>
        <taxon>Insecta</taxon>
        <taxon>Pterygota</taxon>
        <taxon>Neoptera</taxon>
        <taxon>Endopterygota</taxon>
        <taxon>Coleoptera</taxon>
        <taxon>Polyphaga</taxon>
        <taxon>Cucujiformia</taxon>
        <taxon>Tenebrionidae</taxon>
        <taxon>Pimeliinae</taxon>
        <taxon>Asbolus</taxon>
    </lineage>
</organism>
<evidence type="ECO:0000256" key="11">
    <source>
        <dbReference type="ARBA" id="ARBA00034078"/>
    </source>
</evidence>
<evidence type="ECO:0000256" key="6">
    <source>
        <dbReference type="ARBA" id="ARBA00022723"/>
    </source>
</evidence>
<dbReference type="InterPro" id="IPR036318">
    <property type="entry name" value="FAD-bd_PCMH-like_sf"/>
</dbReference>
<feature type="binding site" evidence="16">
    <location>
        <position position="807"/>
    </location>
    <ligand>
        <name>Mo-molybdopterin</name>
        <dbReference type="ChEBI" id="CHEBI:71302"/>
    </ligand>
    <ligandPart>
        <name>Mo</name>
        <dbReference type="ChEBI" id="CHEBI:28685"/>
    </ligandPart>
</feature>
<dbReference type="InterPro" id="IPR002888">
    <property type="entry name" value="2Fe-2S-bd"/>
</dbReference>
<keyword evidence="5 16" id="KW-0001">2Fe-2S</keyword>
<evidence type="ECO:0000256" key="14">
    <source>
        <dbReference type="PIRSR" id="PIRSR000127-1"/>
    </source>
</evidence>
<dbReference type="InterPro" id="IPR016169">
    <property type="entry name" value="FAD-bd_PCMH_sub2"/>
</dbReference>
<reference evidence="18 19" key="1">
    <citation type="submission" date="2017-03" db="EMBL/GenBank/DDBJ databases">
        <title>Genome of the blue death feigning beetle - Asbolus verrucosus.</title>
        <authorList>
            <person name="Rider S.D."/>
        </authorList>
    </citation>
    <scope>NUCLEOTIDE SEQUENCE [LARGE SCALE GENOMIC DNA]</scope>
    <source>
        <strain evidence="18">Butters</strain>
        <tissue evidence="18">Head and leg muscle</tissue>
    </source>
</reference>
<dbReference type="AlphaFoldDB" id="A0A482VQC3"/>
<keyword evidence="8 16" id="KW-0408">Iron</keyword>
<dbReference type="InterPro" id="IPR036856">
    <property type="entry name" value="Ald_Oxase/Xan_DH_a/b_sf"/>
</dbReference>
<evidence type="ECO:0000313" key="19">
    <source>
        <dbReference type="Proteomes" id="UP000292052"/>
    </source>
</evidence>
<dbReference type="PANTHER" id="PTHR11908">
    <property type="entry name" value="XANTHINE DEHYDROGENASE"/>
    <property type="match status" value="1"/>
</dbReference>
<keyword evidence="7" id="KW-0560">Oxidoreductase</keyword>
<comment type="caution">
    <text evidence="18">The sequence shown here is derived from an EMBL/GenBank/DDBJ whole genome shotgun (WGS) entry which is preliminary data.</text>
</comment>
<gene>
    <name evidence="18" type="ORF">BDFB_000400</name>
</gene>
<dbReference type="SUPFAM" id="SSF56003">
    <property type="entry name" value="Molybdenum cofactor-binding domain"/>
    <property type="match status" value="1"/>
</dbReference>
<dbReference type="STRING" id="1661398.A0A482VQC3"/>
<protein>
    <recommendedName>
        <fullName evidence="13">Indole-3-acetaldehyde oxidase</fullName>
    </recommendedName>
</protein>
<dbReference type="InterPro" id="IPR016167">
    <property type="entry name" value="FAD-bd_PCMH_sub1"/>
</dbReference>
<dbReference type="Pfam" id="PF03450">
    <property type="entry name" value="CO_deh_flav_C"/>
    <property type="match status" value="1"/>
</dbReference>
<name>A0A482VQC3_ASBVE</name>
<dbReference type="FunFam" id="3.30.365.10:FF:000008">
    <property type="entry name" value="Aldehyde oxidase1"/>
    <property type="match status" value="1"/>
</dbReference>
<comment type="similarity">
    <text evidence="2">Belongs to the xanthine dehydrogenase family.</text>
</comment>
<evidence type="ECO:0000256" key="15">
    <source>
        <dbReference type="PIRSR" id="PIRSR000127-2"/>
    </source>
</evidence>
<feature type="binding site" evidence="16">
    <location>
        <position position="49"/>
    </location>
    <ligand>
        <name>[2Fe-2S] cluster</name>
        <dbReference type="ChEBI" id="CHEBI:190135"/>
        <label>2</label>
    </ligand>
</feature>
<dbReference type="InterPro" id="IPR037165">
    <property type="entry name" value="AldOxase/xan_DH_Mopterin-bd_sf"/>
</dbReference>
<dbReference type="GO" id="GO:0005506">
    <property type="term" value="F:iron ion binding"/>
    <property type="evidence" value="ECO:0007669"/>
    <property type="project" value="InterPro"/>
</dbReference>
<evidence type="ECO:0000256" key="2">
    <source>
        <dbReference type="ARBA" id="ARBA00006849"/>
    </source>
</evidence>
<dbReference type="InterPro" id="IPR005107">
    <property type="entry name" value="CO_DH_flav_C"/>
</dbReference>
<feature type="binding site" evidence="15">
    <location>
        <position position="266"/>
    </location>
    <ligand>
        <name>FAD</name>
        <dbReference type="ChEBI" id="CHEBI:57692"/>
    </ligand>
</feature>
<feature type="binding site" evidence="16">
    <location>
        <position position="664"/>
    </location>
    <ligand>
        <name>Mo-molybdopterin</name>
        <dbReference type="ChEBI" id="CHEBI:71302"/>
    </ligand>
    <ligandPart>
        <name>Mo</name>
        <dbReference type="ChEBI" id="CHEBI:28685"/>
    </ligandPart>
</feature>
<evidence type="ECO:0000259" key="17">
    <source>
        <dbReference type="PROSITE" id="PS51387"/>
    </source>
</evidence>
<keyword evidence="15" id="KW-0274">FAD</keyword>
<sequence length="1168" mass="130240">MCMEGGCGCLVPLFSCNGWKITTIEGIGNAKTNYHFLQKVLSYFNGSQCGFCSPGMVMNMYSLFQNKQLTMKEVENSFGGNICRCTGYRPILSAFKSICKDASPDLMGKYSDIEDLKICQKNCDKPCSNKYSNPHYFNLGKATWIKVFLLNDLLQILKTFHNSTYMLVAGNTSFGVYRSTVEYQVYVDITSIEELITYKVENDFLIMGANMSLTEAMTLFDKLAEKYEKLTYLKRLSSHIDLIANVPVRNLGTLAGNLMMKHDHHDFPSDIFLILETVGAVLLIVDAEGNRTKISIKDLLNHSMKCKVIEKIILPPRSSGFKFDSYKIMPRAQNAHALVNAGFLLELNEKNIVKSARIVYGTINPSFIHATKTEQFLVGKQLFEDEVLQKSFKVLESELIPNIILPEPSPIFRKQLAISLFYKYILSITPKNLISPRNRSGACKLERPVSSGVQDFETKAFMYPVTKPISKIESLAQTSGQAEYIMDMPDLSNQLFGAFVLAKTKSLSIIRKIDTSEAFKLDGVIAFFDKNDIPGQNNFTPKEAHLPIKEEIFCSGEVQYFNQPVGLIVATSQEVAEKAANLVNITYVSGANQPLLTIKDILKFGGDERVNLENEVKPKRKGDKIKHVVKGSFELSWQYHFHMETQCCNVVPTEDGLDIYPSSQWLDLSQTAAATTLNIPANKINISVRRLGGGFGGKIIRNSLISCAAGIAAYKLQKPVKIWMPFETNMNVIGKRYPVVCNYEVGVSDEGIIQYLNNTFYSDYGRGGNEPNIPFVLETFLGNYNTDTWHVKAYSTKTDNHPSCYTRAPGTCEGLGMIEAIMEHVAMFLGMDGTEFRLKNLDKERHELLVKFISDLNKWAEIDIRKQEIYKFNKDNKWKKKGISVVPMMFPFQLFGNYGVIISIYQSDGTVSIAHGGVEMGQGINTKAAQVCSYKLGIPVEKISVKPSNNLIAPNAIMSGGSVTSETVCNGVIKACDILIKRMEPIKNELKNASWEELVKKCHSEFINLSASSIAGPKEPGIENYNIYGVCAAEIELDVLTGQHLLIRVDLLEDAGTSTNPSIDMGQVEGAFVMGVGYYTSEQIVFNENGELLTNRTWNYKPPGAKDIPVDFRIKFPRNTPNQVGVLHSKAIAEPPLCLACAVPLAIRNAVASVRVESGSSNEKWYPF</sequence>
<dbReference type="FunFam" id="3.90.1170.50:FF:000003">
    <property type="entry name" value="Aldehyde oxidase"/>
    <property type="match status" value="1"/>
</dbReference>
<dbReference type="SUPFAM" id="SSF47741">
    <property type="entry name" value="CO dehydrogenase ISP C-domain like"/>
    <property type="match status" value="1"/>
</dbReference>
<accession>A0A482VQC3</accession>
<dbReference type="PROSITE" id="PS51387">
    <property type="entry name" value="FAD_PCMH"/>
    <property type="match status" value="1"/>
</dbReference>
<dbReference type="GO" id="GO:0050302">
    <property type="term" value="F:indole-3-acetaldehyde oxidase activity"/>
    <property type="evidence" value="ECO:0007669"/>
    <property type="project" value="UniProtKB-EC"/>
</dbReference>
<keyword evidence="9 16" id="KW-0411">Iron-sulfur</keyword>
<dbReference type="SMART" id="SM01008">
    <property type="entry name" value="Ald_Xan_dh_C"/>
    <property type="match status" value="1"/>
</dbReference>
<evidence type="ECO:0000256" key="3">
    <source>
        <dbReference type="ARBA" id="ARBA00011738"/>
    </source>
</evidence>
<evidence type="ECO:0000256" key="10">
    <source>
        <dbReference type="ARBA" id="ARBA00023140"/>
    </source>
</evidence>
<dbReference type="OrthoDB" id="8300278at2759"/>
<comment type="subunit">
    <text evidence="3">Homodimer.</text>
</comment>
<dbReference type="FunFam" id="3.30.465.10:FF:000013">
    <property type="entry name" value="Aldehyde oxidase"/>
    <property type="match status" value="1"/>
</dbReference>
<feature type="non-terminal residue" evidence="18">
    <location>
        <position position="1168"/>
    </location>
</feature>
<dbReference type="Proteomes" id="UP000292052">
    <property type="component" value="Unassembled WGS sequence"/>
</dbReference>
<dbReference type="SUPFAM" id="SSF54665">
    <property type="entry name" value="CO dehydrogenase molybdoprotein N-domain-like"/>
    <property type="match status" value="1"/>
</dbReference>
<evidence type="ECO:0000256" key="5">
    <source>
        <dbReference type="ARBA" id="ARBA00022714"/>
    </source>
</evidence>
<feature type="domain" description="FAD-binding PCMH-type" evidence="17">
    <location>
        <begin position="137"/>
        <end position="319"/>
    </location>
</feature>
<dbReference type="SUPFAM" id="SSF56176">
    <property type="entry name" value="FAD-binding/transporter-associated domain-like"/>
    <property type="match status" value="1"/>
</dbReference>